<comment type="caution">
    <text evidence="1">The sequence shown here is derived from an EMBL/GenBank/DDBJ whole genome shotgun (WGS) entry which is preliminary data.</text>
</comment>
<evidence type="ECO:0000313" key="2">
    <source>
        <dbReference type="Proteomes" id="UP000653454"/>
    </source>
</evidence>
<keyword evidence="2" id="KW-1185">Reference proteome</keyword>
<proteinExistence type="predicted"/>
<evidence type="ECO:0000313" key="1">
    <source>
        <dbReference type="EMBL" id="CAG9104220.1"/>
    </source>
</evidence>
<reference evidence="1" key="1">
    <citation type="submission" date="2020-11" db="EMBL/GenBank/DDBJ databases">
        <authorList>
            <person name="Whiteford S."/>
        </authorList>
    </citation>
    <scope>NUCLEOTIDE SEQUENCE</scope>
</reference>
<organism evidence="1 2">
    <name type="scientific">Plutella xylostella</name>
    <name type="common">Diamondback moth</name>
    <name type="synonym">Plutella maculipennis</name>
    <dbReference type="NCBI Taxonomy" id="51655"/>
    <lineage>
        <taxon>Eukaryota</taxon>
        <taxon>Metazoa</taxon>
        <taxon>Ecdysozoa</taxon>
        <taxon>Arthropoda</taxon>
        <taxon>Hexapoda</taxon>
        <taxon>Insecta</taxon>
        <taxon>Pterygota</taxon>
        <taxon>Neoptera</taxon>
        <taxon>Endopterygota</taxon>
        <taxon>Lepidoptera</taxon>
        <taxon>Glossata</taxon>
        <taxon>Ditrysia</taxon>
        <taxon>Yponomeutoidea</taxon>
        <taxon>Plutellidae</taxon>
        <taxon>Plutella</taxon>
    </lineage>
</organism>
<dbReference type="Proteomes" id="UP000653454">
    <property type="component" value="Unassembled WGS sequence"/>
</dbReference>
<gene>
    <name evidence="1" type="ORF">PLXY2_LOCUS3201</name>
</gene>
<dbReference type="EMBL" id="CAJHNJ030000008">
    <property type="protein sequence ID" value="CAG9104220.1"/>
    <property type="molecule type" value="Genomic_DNA"/>
</dbReference>
<protein>
    <submittedName>
        <fullName evidence="1">(diamondback moth) hypothetical protein</fullName>
    </submittedName>
</protein>
<name>A0A8S4DUQ8_PLUXY</name>
<dbReference type="AlphaFoldDB" id="A0A8S4DUQ8"/>
<accession>A0A8S4DUQ8</accession>
<sequence>MFYIFLGKGLIIIPFSRSLRSLLLSSRLLRRRRWRVLRSWSRWFRVDTMKLKLASTLN</sequence>